<reference evidence="1 2" key="1">
    <citation type="submission" date="2019-06" db="EMBL/GenBank/DDBJ databases">
        <title>A chromosomal-level reference genome of Carpinus fangiana (Coryloideae, Betulaceae).</title>
        <authorList>
            <person name="Yang X."/>
            <person name="Wang Z."/>
            <person name="Zhang L."/>
            <person name="Hao G."/>
            <person name="Liu J."/>
            <person name="Yang Y."/>
        </authorList>
    </citation>
    <scope>NUCLEOTIDE SEQUENCE [LARGE SCALE GENOMIC DNA]</scope>
    <source>
        <strain evidence="1">Cfa_2016G</strain>
        <tissue evidence="1">Leaf</tissue>
    </source>
</reference>
<sequence>MYIDLRRGWGDSVSVSTGLQRRLESEACGEMRDRVGNDVDRVGSAAAARVLSWEERSLRHMLVRESGSVWSLRSQVTPRTNSLEIKRELFVFSSGKALVSLSGSENGEGGGEGDGNT</sequence>
<dbReference type="Proteomes" id="UP000327013">
    <property type="component" value="Chromosome 1"/>
</dbReference>
<dbReference type="EMBL" id="CM017321">
    <property type="protein sequence ID" value="KAE7997379.1"/>
    <property type="molecule type" value="Genomic_DNA"/>
</dbReference>
<gene>
    <name evidence="1" type="ORF">FH972_002020</name>
</gene>
<accession>A0A5N6QFF2</accession>
<protein>
    <submittedName>
        <fullName evidence="1">Uncharacterized protein</fullName>
    </submittedName>
</protein>
<dbReference type="AlphaFoldDB" id="A0A5N6QFF2"/>
<name>A0A5N6QFF2_9ROSI</name>
<proteinExistence type="predicted"/>
<organism evidence="1 2">
    <name type="scientific">Carpinus fangiana</name>
    <dbReference type="NCBI Taxonomy" id="176857"/>
    <lineage>
        <taxon>Eukaryota</taxon>
        <taxon>Viridiplantae</taxon>
        <taxon>Streptophyta</taxon>
        <taxon>Embryophyta</taxon>
        <taxon>Tracheophyta</taxon>
        <taxon>Spermatophyta</taxon>
        <taxon>Magnoliopsida</taxon>
        <taxon>eudicotyledons</taxon>
        <taxon>Gunneridae</taxon>
        <taxon>Pentapetalae</taxon>
        <taxon>rosids</taxon>
        <taxon>fabids</taxon>
        <taxon>Fagales</taxon>
        <taxon>Betulaceae</taxon>
        <taxon>Carpinus</taxon>
    </lineage>
</organism>
<evidence type="ECO:0000313" key="2">
    <source>
        <dbReference type="Proteomes" id="UP000327013"/>
    </source>
</evidence>
<keyword evidence="2" id="KW-1185">Reference proteome</keyword>
<evidence type="ECO:0000313" key="1">
    <source>
        <dbReference type="EMBL" id="KAE7997379.1"/>
    </source>
</evidence>